<organism evidence="3 4">
    <name type="scientific">Miscanthus lutarioriparius</name>
    <dbReference type="NCBI Taxonomy" id="422564"/>
    <lineage>
        <taxon>Eukaryota</taxon>
        <taxon>Viridiplantae</taxon>
        <taxon>Streptophyta</taxon>
        <taxon>Embryophyta</taxon>
        <taxon>Tracheophyta</taxon>
        <taxon>Spermatophyta</taxon>
        <taxon>Magnoliopsida</taxon>
        <taxon>Liliopsida</taxon>
        <taxon>Poales</taxon>
        <taxon>Poaceae</taxon>
        <taxon>PACMAD clade</taxon>
        <taxon>Panicoideae</taxon>
        <taxon>Andropogonodae</taxon>
        <taxon>Andropogoneae</taxon>
        <taxon>Saccharinae</taxon>
        <taxon>Miscanthus</taxon>
    </lineage>
</organism>
<evidence type="ECO:0000259" key="2">
    <source>
        <dbReference type="PROSITE" id="PS50110"/>
    </source>
</evidence>
<dbReference type="EMBL" id="CAJGYO010000012">
    <property type="protein sequence ID" value="CAD6264203.1"/>
    <property type="molecule type" value="Genomic_DNA"/>
</dbReference>
<name>A0A811QSY8_9POAL</name>
<dbReference type="CDD" id="cd17546">
    <property type="entry name" value="REC_hyHK_CKI1_RcsC-like"/>
    <property type="match status" value="1"/>
</dbReference>
<dbReference type="Proteomes" id="UP000604825">
    <property type="component" value="Unassembled WGS sequence"/>
</dbReference>
<dbReference type="Gene3D" id="3.40.50.2300">
    <property type="match status" value="1"/>
</dbReference>
<dbReference type="InterPro" id="IPR001789">
    <property type="entry name" value="Sig_transdc_resp-reg_receiver"/>
</dbReference>
<dbReference type="Pfam" id="PF00072">
    <property type="entry name" value="Response_reg"/>
    <property type="match status" value="1"/>
</dbReference>
<keyword evidence="1" id="KW-0597">Phosphoprotein</keyword>
<dbReference type="PROSITE" id="PS50110">
    <property type="entry name" value="RESPONSE_REGULATORY"/>
    <property type="match status" value="1"/>
</dbReference>
<proteinExistence type="predicted"/>
<keyword evidence="4" id="KW-1185">Reference proteome</keyword>
<dbReference type="SUPFAM" id="SSF52172">
    <property type="entry name" value="CheY-like"/>
    <property type="match status" value="1"/>
</dbReference>
<dbReference type="PANTHER" id="PTHR43228:SF24">
    <property type="entry name" value="TWO-COMPONENT RESPONSE REGULATOR ORR42"/>
    <property type="match status" value="1"/>
</dbReference>
<protein>
    <recommendedName>
        <fullName evidence="2">Response regulatory domain-containing protein</fullName>
    </recommendedName>
</protein>
<dbReference type="AlphaFoldDB" id="A0A811QSY8"/>
<dbReference type="InterPro" id="IPR011006">
    <property type="entry name" value="CheY-like_superfamily"/>
</dbReference>
<evidence type="ECO:0000313" key="4">
    <source>
        <dbReference type="Proteomes" id="UP000604825"/>
    </source>
</evidence>
<evidence type="ECO:0000256" key="1">
    <source>
        <dbReference type="PROSITE-ProRule" id="PRU00169"/>
    </source>
</evidence>
<reference evidence="3" key="1">
    <citation type="submission" date="2020-10" db="EMBL/GenBank/DDBJ databases">
        <authorList>
            <person name="Han B."/>
            <person name="Lu T."/>
            <person name="Zhao Q."/>
            <person name="Huang X."/>
            <person name="Zhao Y."/>
        </authorList>
    </citation>
    <scope>NUCLEOTIDE SEQUENCE</scope>
</reference>
<comment type="caution">
    <text evidence="3">The sequence shown here is derived from an EMBL/GenBank/DDBJ whole genome shotgun (WGS) entry which is preliminary data.</text>
</comment>
<gene>
    <name evidence="3" type="ORF">NCGR_LOCUS47508</name>
</gene>
<dbReference type="InterPro" id="IPR052048">
    <property type="entry name" value="ST_Response_Regulator"/>
</dbReference>
<feature type="domain" description="Response regulatory" evidence="2">
    <location>
        <begin position="62"/>
        <end position="176"/>
    </location>
</feature>
<dbReference type="GO" id="GO:0000160">
    <property type="term" value="P:phosphorelay signal transduction system"/>
    <property type="evidence" value="ECO:0007669"/>
    <property type="project" value="InterPro"/>
</dbReference>
<feature type="modified residue" description="4-aspartylphosphate" evidence="1">
    <location>
        <position position="112"/>
    </location>
</feature>
<sequence length="183" mass="20181">MADSHATDRSEYSSIATRHIYTRVRTQALKGAVEYQERRIRVHHHLKSSIFMASRNQGSAPRALVVEDIKVDCVILMHMLHKLNCEATAVENGKEAVDLFLEGKTFDIVFSDKDMPIMSGPEAVAKIRAMGATEVKIVGVSADFGGREAFMQAGADVFVSKPVKLETLESMLKVVISKKNMSG</sequence>
<dbReference type="SMART" id="SM00448">
    <property type="entry name" value="REC"/>
    <property type="match status" value="1"/>
</dbReference>
<dbReference type="PANTHER" id="PTHR43228">
    <property type="entry name" value="TWO-COMPONENT RESPONSE REGULATOR"/>
    <property type="match status" value="1"/>
</dbReference>
<evidence type="ECO:0000313" key="3">
    <source>
        <dbReference type="EMBL" id="CAD6264203.1"/>
    </source>
</evidence>
<dbReference type="OrthoDB" id="619139at2759"/>
<accession>A0A811QSY8</accession>